<dbReference type="PROSITE" id="PS50071">
    <property type="entry name" value="HOMEOBOX_2"/>
    <property type="match status" value="1"/>
</dbReference>
<evidence type="ECO:0000256" key="3">
    <source>
        <dbReference type="SAM" id="MobiDB-lite"/>
    </source>
</evidence>
<evidence type="ECO:0000256" key="2">
    <source>
        <dbReference type="RuleBase" id="RU000682"/>
    </source>
</evidence>
<keyword evidence="1 2" id="KW-0371">Homeobox</keyword>
<proteinExistence type="predicted"/>
<evidence type="ECO:0000259" key="4">
    <source>
        <dbReference type="PROSITE" id="PS50071"/>
    </source>
</evidence>
<comment type="subcellular location">
    <subcellularLocation>
        <location evidence="1 2">Nucleus</location>
    </subcellularLocation>
</comment>
<feature type="DNA-binding region" description="Homeobox" evidence="1">
    <location>
        <begin position="187"/>
        <end position="246"/>
    </location>
</feature>
<gene>
    <name evidence="5" type="primary">Contig13003.g13865</name>
    <name evidence="5" type="ORF">STYLEM_3739</name>
</gene>
<dbReference type="OrthoDB" id="327205at2759"/>
<name>A0A077ZXX2_STYLE</name>
<dbReference type="InterPro" id="IPR001356">
    <property type="entry name" value="HD"/>
</dbReference>
<dbReference type="AlphaFoldDB" id="A0A077ZXX2"/>
<dbReference type="InParanoid" id="A0A077ZXX2"/>
<sequence>MTTFIQVSKTFQINDPDFFDVDQFLACYDKNSNENQAANFERDSVQSNLSGQVSKITIQENLISPNDEIIADQEQCIGSLNKQSKEQDYSQDHHQLNFQLFERACFCDKCLLNLMEYQNEEVSGIIASLTECTQVNMESKESSANIYQKNKTYIQKNAALDIQSGSLNNSHKKTQEKSKQSKKKENSKIKIKFVSDSQLKILQNEFDKNNKWTKTKIQELAEITGLSYSKVYKWNWDRREEKERNILTNYNILKYSKGVVFQTQAESQSLAILQSQNLFKTEKIASRF</sequence>
<protein>
    <recommendedName>
        <fullName evidence="4">Homeobox domain-containing protein</fullName>
    </recommendedName>
</protein>
<dbReference type="GO" id="GO:0003677">
    <property type="term" value="F:DNA binding"/>
    <property type="evidence" value="ECO:0007669"/>
    <property type="project" value="UniProtKB-UniRule"/>
</dbReference>
<feature type="region of interest" description="Disordered" evidence="3">
    <location>
        <begin position="165"/>
        <end position="187"/>
    </location>
</feature>
<dbReference type="Proteomes" id="UP000039865">
    <property type="component" value="Unassembled WGS sequence"/>
</dbReference>
<feature type="compositionally biased region" description="Basic and acidic residues" evidence="3">
    <location>
        <begin position="173"/>
        <end position="187"/>
    </location>
</feature>
<dbReference type="Pfam" id="PF00046">
    <property type="entry name" value="Homeodomain"/>
    <property type="match status" value="1"/>
</dbReference>
<dbReference type="SUPFAM" id="SSF46689">
    <property type="entry name" value="Homeodomain-like"/>
    <property type="match status" value="1"/>
</dbReference>
<reference evidence="5 6" key="1">
    <citation type="submission" date="2014-06" db="EMBL/GenBank/DDBJ databases">
        <authorList>
            <person name="Swart Estienne"/>
        </authorList>
    </citation>
    <scope>NUCLEOTIDE SEQUENCE [LARGE SCALE GENOMIC DNA]</scope>
    <source>
        <strain evidence="5 6">130c</strain>
    </source>
</reference>
<keyword evidence="1 2" id="KW-0539">Nucleus</keyword>
<evidence type="ECO:0000313" key="5">
    <source>
        <dbReference type="EMBL" id="CDW74756.1"/>
    </source>
</evidence>
<dbReference type="GO" id="GO:0005634">
    <property type="term" value="C:nucleus"/>
    <property type="evidence" value="ECO:0007669"/>
    <property type="project" value="UniProtKB-SubCell"/>
</dbReference>
<dbReference type="Gene3D" id="1.10.10.60">
    <property type="entry name" value="Homeodomain-like"/>
    <property type="match status" value="1"/>
</dbReference>
<organism evidence="5 6">
    <name type="scientific">Stylonychia lemnae</name>
    <name type="common">Ciliate</name>
    <dbReference type="NCBI Taxonomy" id="5949"/>
    <lineage>
        <taxon>Eukaryota</taxon>
        <taxon>Sar</taxon>
        <taxon>Alveolata</taxon>
        <taxon>Ciliophora</taxon>
        <taxon>Intramacronucleata</taxon>
        <taxon>Spirotrichea</taxon>
        <taxon>Stichotrichia</taxon>
        <taxon>Sporadotrichida</taxon>
        <taxon>Oxytrichidae</taxon>
        <taxon>Stylonychinae</taxon>
        <taxon>Stylonychia</taxon>
    </lineage>
</organism>
<dbReference type="EMBL" id="CCKQ01003632">
    <property type="protein sequence ID" value="CDW74756.1"/>
    <property type="molecule type" value="Genomic_DNA"/>
</dbReference>
<feature type="domain" description="Homeobox" evidence="4">
    <location>
        <begin position="185"/>
        <end position="245"/>
    </location>
</feature>
<keyword evidence="1 2" id="KW-0238">DNA-binding</keyword>
<dbReference type="InterPro" id="IPR009057">
    <property type="entry name" value="Homeodomain-like_sf"/>
</dbReference>
<evidence type="ECO:0000256" key="1">
    <source>
        <dbReference type="PROSITE-ProRule" id="PRU00108"/>
    </source>
</evidence>
<evidence type="ECO:0000313" key="6">
    <source>
        <dbReference type="Proteomes" id="UP000039865"/>
    </source>
</evidence>
<accession>A0A077ZXX2</accession>
<dbReference type="SMART" id="SM00389">
    <property type="entry name" value="HOX"/>
    <property type="match status" value="1"/>
</dbReference>
<keyword evidence="6" id="KW-1185">Reference proteome</keyword>
<dbReference type="CDD" id="cd00086">
    <property type="entry name" value="homeodomain"/>
    <property type="match status" value="1"/>
</dbReference>